<accession>A0A3D9AZF7</accession>
<keyword evidence="8" id="KW-1185">Reference proteome</keyword>
<evidence type="ECO:0000256" key="1">
    <source>
        <dbReference type="ARBA" id="ARBA00004141"/>
    </source>
</evidence>
<feature type="transmembrane region" description="Helical" evidence="5">
    <location>
        <begin position="73"/>
        <end position="95"/>
    </location>
</feature>
<dbReference type="Proteomes" id="UP000256257">
    <property type="component" value="Unassembled WGS sequence"/>
</dbReference>
<sequence length="180" mass="19827">MKNQVKALREAKNMTQSELAKQSGLSLRTVQRVEAGGILKGFSLKALAQALAVNPEHLISHTIEQENIQRAKIINLSALSGIIIPFGGVIIPLILTYQTQDPKNKELGKSIVGIQIILAAIFSASLIISPFVQKYFSLNFPLFIVAIIMFLSLKILVIISNGMSLNKKHDIHIKLKTNFL</sequence>
<keyword evidence="2 5" id="KW-0812">Transmembrane</keyword>
<feature type="domain" description="HTH cro/C1-type" evidence="6">
    <location>
        <begin position="5"/>
        <end position="58"/>
    </location>
</feature>
<organism evidence="7 8">
    <name type="scientific">Chryseobacterium pennipullorum</name>
    <dbReference type="NCBI Taxonomy" id="2258963"/>
    <lineage>
        <taxon>Bacteria</taxon>
        <taxon>Pseudomonadati</taxon>
        <taxon>Bacteroidota</taxon>
        <taxon>Flavobacteriia</taxon>
        <taxon>Flavobacteriales</taxon>
        <taxon>Weeksellaceae</taxon>
        <taxon>Chryseobacterium group</taxon>
        <taxon>Chryseobacterium</taxon>
    </lineage>
</organism>
<keyword evidence="3 5" id="KW-1133">Transmembrane helix</keyword>
<evidence type="ECO:0000256" key="3">
    <source>
        <dbReference type="ARBA" id="ARBA00022989"/>
    </source>
</evidence>
<evidence type="ECO:0000256" key="4">
    <source>
        <dbReference type="ARBA" id="ARBA00023136"/>
    </source>
</evidence>
<protein>
    <submittedName>
        <fullName evidence="7">XRE family transcriptional regulator</fullName>
    </submittedName>
</protein>
<dbReference type="InterPro" id="IPR001387">
    <property type="entry name" value="Cro/C1-type_HTH"/>
</dbReference>
<name>A0A3D9AZF7_9FLAO</name>
<dbReference type="EMBL" id="QNVV01000011">
    <property type="protein sequence ID" value="REC46730.1"/>
    <property type="molecule type" value="Genomic_DNA"/>
</dbReference>
<dbReference type="Gene3D" id="1.10.260.40">
    <property type="entry name" value="lambda repressor-like DNA-binding domains"/>
    <property type="match status" value="1"/>
</dbReference>
<dbReference type="RefSeq" id="WP_115928715.1">
    <property type="nucleotide sequence ID" value="NZ_QNVV01000011.1"/>
</dbReference>
<dbReference type="PROSITE" id="PS50943">
    <property type="entry name" value="HTH_CROC1"/>
    <property type="match status" value="1"/>
</dbReference>
<evidence type="ECO:0000256" key="2">
    <source>
        <dbReference type="ARBA" id="ARBA00022692"/>
    </source>
</evidence>
<dbReference type="Pfam" id="PF09685">
    <property type="entry name" value="MamF_MmsF"/>
    <property type="match status" value="1"/>
</dbReference>
<evidence type="ECO:0000259" key="6">
    <source>
        <dbReference type="PROSITE" id="PS50943"/>
    </source>
</evidence>
<keyword evidence="4 5" id="KW-0472">Membrane</keyword>
<proteinExistence type="predicted"/>
<evidence type="ECO:0000313" key="7">
    <source>
        <dbReference type="EMBL" id="REC46730.1"/>
    </source>
</evidence>
<dbReference type="SUPFAM" id="SSF47413">
    <property type="entry name" value="lambda repressor-like DNA-binding domains"/>
    <property type="match status" value="1"/>
</dbReference>
<evidence type="ECO:0000313" key="8">
    <source>
        <dbReference type="Proteomes" id="UP000256257"/>
    </source>
</evidence>
<dbReference type="InterPro" id="IPR019109">
    <property type="entry name" value="MamF_MmsF"/>
</dbReference>
<dbReference type="SMART" id="SM00530">
    <property type="entry name" value="HTH_XRE"/>
    <property type="match status" value="1"/>
</dbReference>
<reference evidence="7 8" key="1">
    <citation type="submission" date="2018-06" db="EMBL/GenBank/DDBJ databases">
        <title>Novel Chryseobacterium species.</title>
        <authorList>
            <person name="Newman J."/>
            <person name="Hugo C."/>
            <person name="Oosthuizen L."/>
            <person name="Charimba G."/>
        </authorList>
    </citation>
    <scope>NUCLEOTIDE SEQUENCE [LARGE SCALE GENOMIC DNA]</scope>
    <source>
        <strain evidence="7 8">7_F195</strain>
    </source>
</reference>
<dbReference type="CDD" id="cd00093">
    <property type="entry name" value="HTH_XRE"/>
    <property type="match status" value="1"/>
</dbReference>
<dbReference type="AlphaFoldDB" id="A0A3D9AZF7"/>
<dbReference type="OrthoDB" id="1357763at2"/>
<comment type="subcellular location">
    <subcellularLocation>
        <location evidence="1">Membrane</location>
        <topology evidence="1">Multi-pass membrane protein</topology>
    </subcellularLocation>
</comment>
<evidence type="ECO:0000256" key="5">
    <source>
        <dbReference type="SAM" id="Phobius"/>
    </source>
</evidence>
<dbReference type="Pfam" id="PF01381">
    <property type="entry name" value="HTH_3"/>
    <property type="match status" value="1"/>
</dbReference>
<feature type="transmembrane region" description="Helical" evidence="5">
    <location>
        <begin position="107"/>
        <end position="128"/>
    </location>
</feature>
<dbReference type="InterPro" id="IPR010982">
    <property type="entry name" value="Lambda_DNA-bd_dom_sf"/>
</dbReference>
<gene>
    <name evidence="7" type="ORF">DRF67_12955</name>
</gene>
<comment type="caution">
    <text evidence="7">The sequence shown here is derived from an EMBL/GenBank/DDBJ whole genome shotgun (WGS) entry which is preliminary data.</text>
</comment>
<dbReference type="GO" id="GO:0003677">
    <property type="term" value="F:DNA binding"/>
    <property type="evidence" value="ECO:0007669"/>
    <property type="project" value="InterPro"/>
</dbReference>
<feature type="transmembrane region" description="Helical" evidence="5">
    <location>
        <begin position="140"/>
        <end position="159"/>
    </location>
</feature>